<keyword evidence="1" id="KW-0472">Membrane</keyword>
<dbReference type="AlphaFoldDB" id="A0A7W8X190"/>
<evidence type="ECO:0000313" key="3">
    <source>
        <dbReference type="Proteomes" id="UP000580797"/>
    </source>
</evidence>
<organism evidence="2 3">
    <name type="scientific">Neomicrococcus aestuarii</name>
    <dbReference type="NCBI Taxonomy" id="556325"/>
    <lineage>
        <taxon>Bacteria</taxon>
        <taxon>Bacillati</taxon>
        <taxon>Actinomycetota</taxon>
        <taxon>Actinomycetes</taxon>
        <taxon>Micrococcales</taxon>
        <taxon>Micrococcaceae</taxon>
        <taxon>Neomicrococcus</taxon>
    </lineage>
</organism>
<comment type="caution">
    <text evidence="2">The sequence shown here is derived from an EMBL/GenBank/DDBJ whole genome shotgun (WGS) entry which is preliminary data.</text>
</comment>
<protein>
    <submittedName>
        <fullName evidence="2">Uncharacterized protein</fullName>
    </submittedName>
</protein>
<dbReference type="EMBL" id="JACHDR010000001">
    <property type="protein sequence ID" value="MBB5512524.1"/>
    <property type="molecule type" value="Genomic_DNA"/>
</dbReference>
<feature type="transmembrane region" description="Helical" evidence="1">
    <location>
        <begin position="12"/>
        <end position="30"/>
    </location>
</feature>
<name>A0A7W8X190_9MICC</name>
<dbReference type="RefSeq" id="WP_183664513.1">
    <property type="nucleotide sequence ID" value="NZ_BAAARH010000014.1"/>
</dbReference>
<keyword evidence="1" id="KW-1133">Transmembrane helix</keyword>
<accession>A0A7W8X190</accession>
<feature type="transmembrane region" description="Helical" evidence="1">
    <location>
        <begin position="42"/>
        <end position="63"/>
    </location>
</feature>
<feature type="transmembrane region" description="Helical" evidence="1">
    <location>
        <begin position="75"/>
        <end position="92"/>
    </location>
</feature>
<dbReference type="Proteomes" id="UP000580797">
    <property type="component" value="Unassembled WGS sequence"/>
</dbReference>
<feature type="transmembrane region" description="Helical" evidence="1">
    <location>
        <begin position="98"/>
        <end position="124"/>
    </location>
</feature>
<proteinExistence type="predicted"/>
<sequence length="137" mass="14481">MMNLNASHIRSALVAVAVCGLGQLATYMSYGSAALGVRSDMWPVLMGVLVAGTVIMPLVGMLGRLSDETKTAPRVVAVVSLAIALLSSAVFLDARFDVFPARLFCIVSVALSFVGALTVLYSLFSDAEKRSAREPRT</sequence>
<gene>
    <name evidence="2" type="ORF">HD598_001211</name>
</gene>
<keyword evidence="1" id="KW-0812">Transmembrane</keyword>
<evidence type="ECO:0000313" key="2">
    <source>
        <dbReference type="EMBL" id="MBB5512524.1"/>
    </source>
</evidence>
<evidence type="ECO:0000256" key="1">
    <source>
        <dbReference type="SAM" id="Phobius"/>
    </source>
</evidence>
<reference evidence="2 3" key="1">
    <citation type="submission" date="2020-08" db="EMBL/GenBank/DDBJ databases">
        <title>Sequencing the genomes of 1000 actinobacteria strains.</title>
        <authorList>
            <person name="Klenk H.-P."/>
        </authorList>
    </citation>
    <scope>NUCLEOTIDE SEQUENCE [LARGE SCALE GENOMIC DNA]</scope>
    <source>
        <strain evidence="2 3">DSM 105783</strain>
    </source>
</reference>